<evidence type="ECO:0000313" key="3">
    <source>
        <dbReference type="EMBL" id="MEK9502799.1"/>
    </source>
</evidence>
<dbReference type="EMBL" id="JBBHLI010000015">
    <property type="protein sequence ID" value="MEK9502799.1"/>
    <property type="molecule type" value="Genomic_DNA"/>
</dbReference>
<organism evidence="3 4">
    <name type="scientific">Gaopeijia maritima</name>
    <dbReference type="NCBI Taxonomy" id="3119007"/>
    <lineage>
        <taxon>Bacteria</taxon>
        <taxon>Pseudomonadati</taxon>
        <taxon>Gemmatimonadota</taxon>
        <taxon>Longimicrobiia</taxon>
        <taxon>Gaopeijiales</taxon>
        <taxon>Gaopeijiaceae</taxon>
        <taxon>Gaopeijia</taxon>
    </lineage>
</organism>
<dbReference type="InterPro" id="IPR036249">
    <property type="entry name" value="Thioredoxin-like_sf"/>
</dbReference>
<reference evidence="3 4" key="1">
    <citation type="submission" date="2024-02" db="EMBL/GenBank/DDBJ databases">
        <title>A novel Gemmatimonadota bacterium.</title>
        <authorList>
            <person name="Du Z.-J."/>
            <person name="Ye Y.-Q."/>
        </authorList>
    </citation>
    <scope>NUCLEOTIDE SEQUENCE [LARGE SCALE GENOMIC DNA]</scope>
    <source>
        <strain evidence="3 4">DH-20</strain>
    </source>
</reference>
<protein>
    <submittedName>
        <fullName evidence="3">TlpA disulfide reductase family protein</fullName>
    </submittedName>
</protein>
<dbReference type="RefSeq" id="WP_405281098.1">
    <property type="nucleotide sequence ID" value="NZ_JBBHLI010000015.1"/>
</dbReference>
<dbReference type="PANTHER" id="PTHR42852">
    <property type="entry name" value="THIOL:DISULFIDE INTERCHANGE PROTEIN DSBE"/>
    <property type="match status" value="1"/>
</dbReference>
<gene>
    <name evidence="3" type="ORF">WI372_17515</name>
</gene>
<feature type="domain" description="Thioredoxin" evidence="2">
    <location>
        <begin position="30"/>
        <end position="169"/>
    </location>
</feature>
<dbReference type="InterPro" id="IPR013766">
    <property type="entry name" value="Thioredoxin_domain"/>
</dbReference>
<proteinExistence type="predicted"/>
<evidence type="ECO:0000313" key="4">
    <source>
        <dbReference type="Proteomes" id="UP001484239"/>
    </source>
</evidence>
<sequence length="170" mass="17772">MRSALLLSFTALAFAALLSAPPAAAQGVGLDLGTPAPAAAMEDLEGNAVDLSDYIEPGKLTLIEFWATWCDLCEQLQPQIDQIVADHADEVNVVAVAVAVSQSQRRVQRHVDEHGATYPHLWDGSGNAVRAYNAATTSIVMLIDGEGTVVYSGVGGDQDLVAAVQAQLGS</sequence>
<dbReference type="PANTHER" id="PTHR42852:SF17">
    <property type="entry name" value="THIOREDOXIN-LIKE PROTEIN HI_1115"/>
    <property type="match status" value="1"/>
</dbReference>
<accession>A0ABU9EDF8</accession>
<dbReference type="Gene3D" id="3.40.30.10">
    <property type="entry name" value="Glutaredoxin"/>
    <property type="match status" value="1"/>
</dbReference>
<dbReference type="SUPFAM" id="SSF52833">
    <property type="entry name" value="Thioredoxin-like"/>
    <property type="match status" value="1"/>
</dbReference>
<comment type="caution">
    <text evidence="3">The sequence shown here is derived from an EMBL/GenBank/DDBJ whole genome shotgun (WGS) entry which is preliminary data.</text>
</comment>
<dbReference type="Pfam" id="PF08534">
    <property type="entry name" value="Redoxin"/>
    <property type="match status" value="1"/>
</dbReference>
<keyword evidence="4" id="KW-1185">Reference proteome</keyword>
<feature type="chain" id="PRO_5045373783" evidence="1">
    <location>
        <begin position="26"/>
        <end position="170"/>
    </location>
</feature>
<evidence type="ECO:0000256" key="1">
    <source>
        <dbReference type="SAM" id="SignalP"/>
    </source>
</evidence>
<evidence type="ECO:0000259" key="2">
    <source>
        <dbReference type="PROSITE" id="PS51352"/>
    </source>
</evidence>
<dbReference type="Proteomes" id="UP001484239">
    <property type="component" value="Unassembled WGS sequence"/>
</dbReference>
<feature type="signal peptide" evidence="1">
    <location>
        <begin position="1"/>
        <end position="25"/>
    </location>
</feature>
<keyword evidence="1" id="KW-0732">Signal</keyword>
<name>A0ABU9EDF8_9BACT</name>
<dbReference type="CDD" id="cd02966">
    <property type="entry name" value="TlpA_like_family"/>
    <property type="match status" value="1"/>
</dbReference>
<dbReference type="InterPro" id="IPR050553">
    <property type="entry name" value="Thioredoxin_ResA/DsbE_sf"/>
</dbReference>
<dbReference type="InterPro" id="IPR013740">
    <property type="entry name" value="Redoxin"/>
</dbReference>
<dbReference type="PROSITE" id="PS51352">
    <property type="entry name" value="THIOREDOXIN_2"/>
    <property type="match status" value="1"/>
</dbReference>